<feature type="compositionally biased region" description="Polar residues" evidence="1">
    <location>
        <begin position="526"/>
        <end position="536"/>
    </location>
</feature>
<dbReference type="SUPFAM" id="SSF50156">
    <property type="entry name" value="PDZ domain-like"/>
    <property type="match status" value="3"/>
</dbReference>
<feature type="region of interest" description="Disordered" evidence="1">
    <location>
        <begin position="878"/>
        <end position="950"/>
    </location>
</feature>
<feature type="region of interest" description="Disordered" evidence="1">
    <location>
        <begin position="376"/>
        <end position="413"/>
    </location>
</feature>
<feature type="compositionally biased region" description="Basic and acidic residues" evidence="1">
    <location>
        <begin position="1028"/>
        <end position="1039"/>
    </location>
</feature>
<evidence type="ECO:0000256" key="1">
    <source>
        <dbReference type="SAM" id="MobiDB-lite"/>
    </source>
</evidence>
<feature type="compositionally biased region" description="Low complexity" evidence="1">
    <location>
        <begin position="905"/>
        <end position="920"/>
    </location>
</feature>
<dbReference type="Proteomes" id="UP000695000">
    <property type="component" value="Unplaced"/>
</dbReference>
<feature type="region of interest" description="Disordered" evidence="1">
    <location>
        <begin position="167"/>
        <end position="240"/>
    </location>
</feature>
<name>A0ABM1MYA6_NICVS</name>
<feature type="compositionally biased region" description="Polar residues" evidence="1">
    <location>
        <begin position="781"/>
        <end position="799"/>
    </location>
</feature>
<feature type="domain" description="PDZ" evidence="2">
    <location>
        <begin position="1143"/>
        <end position="1228"/>
    </location>
</feature>
<dbReference type="PANTHER" id="PTHR11324:SF16">
    <property type="entry name" value="PDZ DOMAIN-CONTAINING PROTEIN 2"/>
    <property type="match status" value="1"/>
</dbReference>
<feature type="compositionally biased region" description="Basic and acidic residues" evidence="1">
    <location>
        <begin position="222"/>
        <end position="231"/>
    </location>
</feature>
<dbReference type="GeneID" id="108564876"/>
<feature type="compositionally biased region" description="Pro residues" evidence="1">
    <location>
        <begin position="175"/>
        <end position="184"/>
    </location>
</feature>
<evidence type="ECO:0000313" key="3">
    <source>
        <dbReference type="Proteomes" id="UP000695000"/>
    </source>
</evidence>
<proteinExistence type="predicted"/>
<protein>
    <submittedName>
        <fullName evidence="4 5">Uncharacterized protein LOC108564876 isoform X1</fullName>
    </submittedName>
</protein>
<gene>
    <name evidence="4 5" type="primary">LOC108564876</name>
</gene>
<dbReference type="InterPro" id="IPR001478">
    <property type="entry name" value="PDZ"/>
</dbReference>
<accession>A0ABM1MYA6</accession>
<feature type="compositionally biased region" description="Low complexity" evidence="1">
    <location>
        <begin position="538"/>
        <end position="552"/>
    </location>
</feature>
<feature type="compositionally biased region" description="Basic and acidic residues" evidence="1">
    <location>
        <begin position="378"/>
        <end position="390"/>
    </location>
</feature>
<dbReference type="Pfam" id="PF17820">
    <property type="entry name" value="PDZ_6"/>
    <property type="match status" value="1"/>
</dbReference>
<dbReference type="SMART" id="SM00228">
    <property type="entry name" value="PDZ"/>
    <property type="match status" value="3"/>
</dbReference>
<feature type="region of interest" description="Disordered" evidence="1">
    <location>
        <begin position="761"/>
        <end position="842"/>
    </location>
</feature>
<evidence type="ECO:0000313" key="5">
    <source>
        <dbReference type="RefSeq" id="XP_017779556.1"/>
    </source>
</evidence>
<feature type="compositionally biased region" description="Basic and acidic residues" evidence="1">
    <location>
        <begin position="402"/>
        <end position="413"/>
    </location>
</feature>
<feature type="domain" description="PDZ" evidence="2">
    <location>
        <begin position="1270"/>
        <end position="1374"/>
    </location>
</feature>
<reference evidence="4 5" key="1">
    <citation type="submission" date="2025-05" db="UniProtKB">
        <authorList>
            <consortium name="RefSeq"/>
        </authorList>
    </citation>
    <scope>IDENTIFICATION</scope>
    <source>
        <tissue evidence="4 5">Whole Larva</tissue>
    </source>
</reference>
<evidence type="ECO:0000313" key="4">
    <source>
        <dbReference type="RefSeq" id="XP_017779555.1"/>
    </source>
</evidence>
<dbReference type="InterPro" id="IPR036034">
    <property type="entry name" value="PDZ_sf"/>
</dbReference>
<sequence>MDVTETQPSNGFLGDGNSEFVTVVSVGTTEHINPPEDVSSTGYVTVLTIGEDESREKIEEVLVYRLPGERLGFGLKFEGGTKAAEFVKRLFIQSCAPDSPASRVRSSWGSLTEGDEVLEIDSFPVKSMTRIDCVRCLKDSNVVIKLLVKHNETVKLARSTEDLPLVISAEKKRTPPPPPPVPPRKIPRRLSKENIVVNQEPPVPSTRVDVKNRSSTRIPQPEVHKRDRKLSDGSNGPPDAELYVDLFSQESPYCLSESDDTGSSISTVVDRFSSFPTTTTSSFAGSLPSTPTAIQKQLDLSKVFYPFESDDTEDNYLFSKLISLQSTDETDFIEEPPIEKVEKPEVSPLQPPANFQDAPLSYGDEDVRAMEAPILNEMKPKTAEDVERRRPPPPPPRTKHQSIKEKNNNDYETKNEYVENLPRLVDFVPKSSKAETYETIRKFLENEQRSSSSYHYDKDNYHWGHEMYTYNWMPSTQLATIGEDEEESLIERNSPLAPIVIVENADVEKDVIMREDFDVPDGIHEPTTSDAIQPQSKAPEAAARSVAAPTAPVRSLTPPDAEVMEAPSINSRQPPDGHEFPDYQETPVIPKPIMSGRIPNPIQSRSLNSQEQQSTNKVRNMIAKFSTSLDEQLTSEPGALESYKSLSKSVMNMNTIVPSSLTNANYTLNNKSSLDLSETLPEKQTSLATPKAPRLGHMRSQSMINISEQKPKTDRWHLIAEQQRRSFSKLKGLIIPEHTDVDENVATVDLPEIKSVVTHTLPLTKEKSSPTNAHVPKHSRNSSTPSLTTPIWNSNNSNAIPKYSPAFKRKSLQIYGSKPEESKPKPQKQSITSQLDDESRLPVTLSLNEAPKSLESITSPTRSDCSFEYMSSSPELKATKVVADPKPIAKPKEETGRSEDESDNDSAVSSSQSSYISRNSPPVSPNHLQSNFPTPRESDLSPRTCGKYDLTGSELQTADSLNPRLLKPQSVEAINRKNILASAKCRSGRDLKVGSPLIQRKFDEEVTKTEEVGESPMVVEEAPPAEANGHKPKENKRPPTLDLSKILPRSTLKNNKTASVTDLRKNFEKMAPPSPKVRTPPITQAQPAQKPTTPITTITTKRNSLPSIPQVSVKSLDTKETTKIIVEAITNLDEPITKEEVKVINLCPEIAGGSIGITLAGGVDYETKEITVHKVRQGSPAHRDGRLSKGVRILSINGKTMKGLTHAESIAILKENVPEVVLVIYNMKEVATTPALTPSSRHSSMYDLLKIAPKDSPIPASHSVKQEEIVVTLVKDAASLGFSMEGGKESLQGDVPLVIKKLFTGDFSLYFFSIHTICLYHYVVGGTADKCGKLKVGDEIIDVNGINVTNMPRIDVWSLMKKLPDGDVILKVRR</sequence>
<dbReference type="Gene3D" id="2.30.42.10">
    <property type="match status" value="3"/>
</dbReference>
<feature type="domain" description="PDZ" evidence="2">
    <location>
        <begin position="60"/>
        <end position="152"/>
    </location>
</feature>
<evidence type="ECO:0000259" key="2">
    <source>
        <dbReference type="PROSITE" id="PS50106"/>
    </source>
</evidence>
<organism evidence="3 5">
    <name type="scientific">Nicrophorus vespilloides</name>
    <name type="common">Boreal carrion beetle</name>
    <dbReference type="NCBI Taxonomy" id="110193"/>
    <lineage>
        <taxon>Eukaryota</taxon>
        <taxon>Metazoa</taxon>
        <taxon>Ecdysozoa</taxon>
        <taxon>Arthropoda</taxon>
        <taxon>Hexapoda</taxon>
        <taxon>Insecta</taxon>
        <taxon>Pterygota</taxon>
        <taxon>Neoptera</taxon>
        <taxon>Endopterygota</taxon>
        <taxon>Coleoptera</taxon>
        <taxon>Polyphaga</taxon>
        <taxon>Staphyliniformia</taxon>
        <taxon>Silphidae</taxon>
        <taxon>Nicrophorinae</taxon>
        <taxon>Nicrophorus</taxon>
    </lineage>
</organism>
<dbReference type="RefSeq" id="XP_017779555.1">
    <property type="nucleotide sequence ID" value="XM_017924066.1"/>
</dbReference>
<feature type="compositionally biased region" description="Polar residues" evidence="1">
    <location>
        <begin position="1051"/>
        <end position="1060"/>
    </location>
</feature>
<feature type="region of interest" description="Disordered" evidence="1">
    <location>
        <begin position="1021"/>
        <end position="1095"/>
    </location>
</feature>
<dbReference type="PANTHER" id="PTHR11324">
    <property type="entry name" value="IL16-RELATED"/>
    <property type="match status" value="1"/>
</dbReference>
<dbReference type="InterPro" id="IPR041489">
    <property type="entry name" value="PDZ_6"/>
</dbReference>
<feature type="compositionally biased region" description="Low complexity" evidence="1">
    <location>
        <begin position="1079"/>
        <end position="1095"/>
    </location>
</feature>
<dbReference type="PROSITE" id="PS50106">
    <property type="entry name" value="PDZ"/>
    <property type="match status" value="3"/>
</dbReference>
<keyword evidence="3" id="KW-1185">Reference proteome</keyword>
<dbReference type="Pfam" id="PF00595">
    <property type="entry name" value="PDZ"/>
    <property type="match status" value="2"/>
</dbReference>
<dbReference type="RefSeq" id="XP_017779556.1">
    <property type="nucleotide sequence ID" value="XM_017924067.1"/>
</dbReference>
<dbReference type="CDD" id="cd00136">
    <property type="entry name" value="PDZ_canonical"/>
    <property type="match status" value="1"/>
</dbReference>
<feature type="region of interest" description="Disordered" evidence="1">
    <location>
        <begin position="519"/>
        <end position="584"/>
    </location>
</feature>
<feature type="compositionally biased region" description="Basic and acidic residues" evidence="1">
    <location>
        <begin position="890"/>
        <end position="899"/>
    </location>
</feature>